<dbReference type="InterPro" id="IPR004088">
    <property type="entry name" value="KH_dom_type_1"/>
</dbReference>
<keyword evidence="4" id="KW-1185">Reference proteome</keyword>
<evidence type="ECO:0000313" key="3">
    <source>
        <dbReference type="EMBL" id="KAL3789981.1"/>
    </source>
</evidence>
<dbReference type="InterPro" id="IPR036612">
    <property type="entry name" value="KH_dom_type_1_sf"/>
</dbReference>
<dbReference type="SUPFAM" id="SSF54791">
    <property type="entry name" value="Eukaryotic type KH-domain (KH-domain type I)"/>
    <property type="match status" value="1"/>
</dbReference>
<reference evidence="3 4" key="1">
    <citation type="submission" date="2024-10" db="EMBL/GenBank/DDBJ databases">
        <title>Updated reference genomes for cyclostephanoid diatoms.</title>
        <authorList>
            <person name="Roberts W.R."/>
            <person name="Alverson A.J."/>
        </authorList>
    </citation>
    <scope>NUCLEOTIDE SEQUENCE [LARGE SCALE GENOMIC DNA]</scope>
    <source>
        <strain evidence="3 4">AJA010-31</strain>
    </source>
</reference>
<sequence>MIEDNLLKFSPVINNDGSMGRLLYEIAKCHQQSPEGCTSNAVWQTNPFDEECKECYMSLLEIPMCTATSGHNATVFRLEEKVWTRVSEQTRCSFSLVGNEYGIRALYCDSYVLVLGHDWRDVDGAVDILKEEIKRFVREDAAAVAAMQVESVKVLEPEIKLSDLTCSIASDGESGVNSAVSGTVEKNRSDESRPASALYQNEYQGQSFDAKCDLKNDSVAQLPVGGAKTSDTAIGRGVESGEPFVTPQYTTDASIVDLQRVDVCRETRCAEIKQSAGEDANAISTEPKSPRLKWTPPKQEKAEQPQLSEKSDCLKETESNKRHITPLRDEDAPTSKKRLKSSARMNGEYNGNALSESRSTTSGHHLCIPIPQWVQKHRSHFLHQFLIGKNSSNIQRIRRETNCHMEILWDEYANKHCLPQRHPMRIQLNPIDSLSNSSPRDLQQARVIIQDIFLKFRPSVGATISNFSIGDDGSRGRLAYDVAAAAAGPHRPKESKSCAVKQLNPFEGNLCFMSVLDLPRTVNKVNTIFHGHFLTEQQVITKVKSLTGCLFKLVGDDFGIKTRFCEP</sequence>
<evidence type="ECO:0000313" key="4">
    <source>
        <dbReference type="Proteomes" id="UP001530400"/>
    </source>
</evidence>
<dbReference type="EMBL" id="JALLPJ020000512">
    <property type="protein sequence ID" value="KAL3789981.1"/>
    <property type="molecule type" value="Genomic_DNA"/>
</dbReference>
<dbReference type="Pfam" id="PF00013">
    <property type="entry name" value="KH_1"/>
    <property type="match status" value="1"/>
</dbReference>
<gene>
    <name evidence="3" type="ORF">ACHAWO_002035</name>
</gene>
<feature type="compositionally biased region" description="Basic and acidic residues" evidence="1">
    <location>
        <begin position="298"/>
        <end position="334"/>
    </location>
</feature>
<protein>
    <recommendedName>
        <fullName evidence="2">K Homology domain-containing protein</fullName>
    </recommendedName>
</protein>
<organism evidence="3 4">
    <name type="scientific">Cyclotella atomus</name>
    <dbReference type="NCBI Taxonomy" id="382360"/>
    <lineage>
        <taxon>Eukaryota</taxon>
        <taxon>Sar</taxon>
        <taxon>Stramenopiles</taxon>
        <taxon>Ochrophyta</taxon>
        <taxon>Bacillariophyta</taxon>
        <taxon>Coscinodiscophyceae</taxon>
        <taxon>Thalassiosirophycidae</taxon>
        <taxon>Stephanodiscales</taxon>
        <taxon>Stephanodiscaceae</taxon>
        <taxon>Cyclotella</taxon>
    </lineage>
</organism>
<dbReference type="Proteomes" id="UP001530400">
    <property type="component" value="Unassembled WGS sequence"/>
</dbReference>
<evidence type="ECO:0000259" key="2">
    <source>
        <dbReference type="Pfam" id="PF00013"/>
    </source>
</evidence>
<proteinExistence type="predicted"/>
<name>A0ABD3PRU4_9STRA</name>
<comment type="caution">
    <text evidence="3">The sequence shown here is derived from an EMBL/GenBank/DDBJ whole genome shotgun (WGS) entry which is preliminary data.</text>
</comment>
<feature type="region of interest" description="Disordered" evidence="1">
    <location>
        <begin position="274"/>
        <end position="357"/>
    </location>
</feature>
<feature type="domain" description="K Homology" evidence="2">
    <location>
        <begin position="382"/>
        <end position="410"/>
    </location>
</feature>
<dbReference type="AlphaFoldDB" id="A0ABD3PRU4"/>
<accession>A0ABD3PRU4</accession>
<evidence type="ECO:0000256" key="1">
    <source>
        <dbReference type="SAM" id="MobiDB-lite"/>
    </source>
</evidence>